<dbReference type="InterPro" id="IPR036390">
    <property type="entry name" value="WH_DNA-bd_sf"/>
</dbReference>
<dbReference type="PANTHER" id="PTHR30537">
    <property type="entry name" value="HTH-TYPE TRANSCRIPTIONAL REGULATOR"/>
    <property type="match status" value="1"/>
</dbReference>
<keyword evidence="3" id="KW-0238">DNA-binding</keyword>
<dbReference type="Pfam" id="PF03466">
    <property type="entry name" value="LysR_substrate"/>
    <property type="match status" value="1"/>
</dbReference>
<feature type="domain" description="HTH lysR-type" evidence="5">
    <location>
        <begin position="1"/>
        <end position="59"/>
    </location>
</feature>
<evidence type="ECO:0000256" key="4">
    <source>
        <dbReference type="ARBA" id="ARBA00023163"/>
    </source>
</evidence>
<keyword evidence="4" id="KW-0804">Transcription</keyword>
<accession>A0A261RHD0</accession>
<gene>
    <name evidence="6" type="ORF">CAL19_02700</name>
</gene>
<dbReference type="InterPro" id="IPR036388">
    <property type="entry name" value="WH-like_DNA-bd_sf"/>
</dbReference>
<dbReference type="PANTHER" id="PTHR30537:SF72">
    <property type="entry name" value="LYSR FAMILY TRANSCRIPTIONAL REGULATOR"/>
    <property type="match status" value="1"/>
</dbReference>
<proteinExistence type="inferred from homology"/>
<evidence type="ECO:0000256" key="1">
    <source>
        <dbReference type="ARBA" id="ARBA00009437"/>
    </source>
</evidence>
<reference evidence="7" key="1">
    <citation type="submission" date="2017-05" db="EMBL/GenBank/DDBJ databases">
        <title>Complete and WGS of Bordetella genogroups.</title>
        <authorList>
            <person name="Spilker T."/>
            <person name="Lipuma J."/>
        </authorList>
    </citation>
    <scope>NUCLEOTIDE SEQUENCE [LARGE SCALE GENOMIC DNA]</scope>
    <source>
        <strain evidence="7">AU18089</strain>
    </source>
</reference>
<dbReference type="InterPro" id="IPR000847">
    <property type="entry name" value="LysR_HTH_N"/>
</dbReference>
<dbReference type="Gene3D" id="3.40.190.290">
    <property type="match status" value="1"/>
</dbReference>
<evidence type="ECO:0000256" key="3">
    <source>
        <dbReference type="ARBA" id="ARBA00023125"/>
    </source>
</evidence>
<dbReference type="GO" id="GO:0006351">
    <property type="term" value="P:DNA-templated transcription"/>
    <property type="evidence" value="ECO:0007669"/>
    <property type="project" value="TreeGrafter"/>
</dbReference>
<dbReference type="Proteomes" id="UP000216947">
    <property type="component" value="Unassembled WGS sequence"/>
</dbReference>
<dbReference type="AlphaFoldDB" id="A0A261RHD0"/>
<dbReference type="SUPFAM" id="SSF53850">
    <property type="entry name" value="Periplasmic binding protein-like II"/>
    <property type="match status" value="1"/>
</dbReference>
<dbReference type="InterPro" id="IPR058163">
    <property type="entry name" value="LysR-type_TF_proteobact-type"/>
</dbReference>
<organism evidence="6 7">
    <name type="scientific">Bordetella genomosp. 7</name>
    <dbReference type="NCBI Taxonomy" id="1416805"/>
    <lineage>
        <taxon>Bacteria</taxon>
        <taxon>Pseudomonadati</taxon>
        <taxon>Pseudomonadota</taxon>
        <taxon>Betaproteobacteria</taxon>
        <taxon>Burkholderiales</taxon>
        <taxon>Alcaligenaceae</taxon>
        <taxon>Bordetella</taxon>
    </lineage>
</organism>
<protein>
    <submittedName>
        <fullName evidence="6">LysR family transcriptional regulator</fullName>
    </submittedName>
</protein>
<evidence type="ECO:0000313" key="7">
    <source>
        <dbReference type="Proteomes" id="UP000216947"/>
    </source>
</evidence>
<dbReference type="FunFam" id="1.10.10.10:FF:000001">
    <property type="entry name" value="LysR family transcriptional regulator"/>
    <property type="match status" value="1"/>
</dbReference>
<keyword evidence="2" id="KW-0805">Transcription regulation</keyword>
<dbReference type="FunFam" id="3.40.190.290:FF:000001">
    <property type="entry name" value="Transcriptional regulator, LysR family"/>
    <property type="match status" value="1"/>
</dbReference>
<evidence type="ECO:0000259" key="5">
    <source>
        <dbReference type="PROSITE" id="PS50931"/>
    </source>
</evidence>
<evidence type="ECO:0000313" key="6">
    <source>
        <dbReference type="EMBL" id="OZI24446.1"/>
    </source>
</evidence>
<dbReference type="SUPFAM" id="SSF46785">
    <property type="entry name" value="Winged helix' DNA-binding domain"/>
    <property type="match status" value="1"/>
</dbReference>
<dbReference type="InterPro" id="IPR005119">
    <property type="entry name" value="LysR_subst-bd"/>
</dbReference>
<keyword evidence="7" id="KW-1185">Reference proteome</keyword>
<name>A0A261RHD0_9BORD</name>
<sequence>MDRLQAMQIFARVVEAHSFSKAASSLAIPPSSVTRAIKDLEAHLGVRLLQRTTRHISLTPDGSVYYDHCRRLLAEIEIVESSFPGSAGRPRGQLRVDMTSSFARLFVLPAIKEFQAEYPEVELTLTLGDRTIDLVREGVDCVIRAGVPQDSATLVARRIAGFEWVTCASPAYIEQYGEPTSLADLKNHHAVGFLSNQNGRSMQWNFVINGEECAAHVPARITVNDTDAYVCSGLEGLGLIRAASYMVIPHLRSGSLKQVLPHLQAPVVPLSLMYPKNRHLSPTVRAFADWISRLIHRAEPLWKLQSSYPQSKKATPKGGLSA</sequence>
<dbReference type="GO" id="GO:0043565">
    <property type="term" value="F:sequence-specific DNA binding"/>
    <property type="evidence" value="ECO:0007669"/>
    <property type="project" value="TreeGrafter"/>
</dbReference>
<dbReference type="Pfam" id="PF00126">
    <property type="entry name" value="HTH_1"/>
    <property type="match status" value="1"/>
</dbReference>
<evidence type="ECO:0000256" key="2">
    <source>
        <dbReference type="ARBA" id="ARBA00023015"/>
    </source>
</evidence>
<dbReference type="PROSITE" id="PS50931">
    <property type="entry name" value="HTH_LYSR"/>
    <property type="match status" value="1"/>
</dbReference>
<dbReference type="GO" id="GO:0003700">
    <property type="term" value="F:DNA-binding transcription factor activity"/>
    <property type="evidence" value="ECO:0007669"/>
    <property type="project" value="InterPro"/>
</dbReference>
<comment type="similarity">
    <text evidence="1">Belongs to the LysR transcriptional regulatory family.</text>
</comment>
<dbReference type="Gene3D" id="1.10.10.10">
    <property type="entry name" value="Winged helix-like DNA-binding domain superfamily/Winged helix DNA-binding domain"/>
    <property type="match status" value="1"/>
</dbReference>
<dbReference type="EMBL" id="NEVK01000003">
    <property type="protein sequence ID" value="OZI24446.1"/>
    <property type="molecule type" value="Genomic_DNA"/>
</dbReference>
<dbReference type="CDD" id="cd08472">
    <property type="entry name" value="PBP2_CrgA_like_3"/>
    <property type="match status" value="1"/>
</dbReference>
<comment type="caution">
    <text evidence="6">The sequence shown here is derived from an EMBL/GenBank/DDBJ whole genome shotgun (WGS) entry which is preliminary data.</text>
</comment>